<dbReference type="EMBL" id="ML978125">
    <property type="protein sequence ID" value="KAF2099297.1"/>
    <property type="molecule type" value="Genomic_DNA"/>
</dbReference>
<name>A0A9P4M9F0_9PEZI</name>
<organism evidence="2 3">
    <name type="scientific">Rhizodiscina lignyota</name>
    <dbReference type="NCBI Taxonomy" id="1504668"/>
    <lineage>
        <taxon>Eukaryota</taxon>
        <taxon>Fungi</taxon>
        <taxon>Dikarya</taxon>
        <taxon>Ascomycota</taxon>
        <taxon>Pezizomycotina</taxon>
        <taxon>Dothideomycetes</taxon>
        <taxon>Pleosporomycetidae</taxon>
        <taxon>Aulographales</taxon>
        <taxon>Rhizodiscinaceae</taxon>
        <taxon>Rhizodiscina</taxon>
    </lineage>
</organism>
<keyword evidence="3" id="KW-1185">Reference proteome</keyword>
<feature type="compositionally biased region" description="Basic and acidic residues" evidence="1">
    <location>
        <begin position="35"/>
        <end position="47"/>
    </location>
</feature>
<comment type="caution">
    <text evidence="2">The sequence shown here is derived from an EMBL/GenBank/DDBJ whole genome shotgun (WGS) entry which is preliminary data.</text>
</comment>
<feature type="compositionally biased region" description="Low complexity" evidence="1">
    <location>
        <begin position="57"/>
        <end position="68"/>
    </location>
</feature>
<feature type="compositionally biased region" description="Basic and acidic residues" evidence="1">
    <location>
        <begin position="173"/>
        <end position="183"/>
    </location>
</feature>
<dbReference type="AlphaFoldDB" id="A0A9P4M9F0"/>
<feature type="region of interest" description="Disordered" evidence="1">
    <location>
        <begin position="90"/>
        <end position="183"/>
    </location>
</feature>
<feature type="region of interest" description="Disordered" evidence="1">
    <location>
        <begin position="478"/>
        <end position="529"/>
    </location>
</feature>
<evidence type="ECO:0000313" key="2">
    <source>
        <dbReference type="EMBL" id="KAF2099297.1"/>
    </source>
</evidence>
<protein>
    <submittedName>
        <fullName evidence="2">Uncharacterized protein</fullName>
    </submittedName>
</protein>
<feature type="compositionally biased region" description="Low complexity" evidence="1">
    <location>
        <begin position="346"/>
        <end position="364"/>
    </location>
</feature>
<feature type="region of interest" description="Disordered" evidence="1">
    <location>
        <begin position="327"/>
        <end position="394"/>
    </location>
</feature>
<sequence length="529" mass="56333">MVQTRSQTGKQTNKPIYYSEPPKATKPATKRKRKNDPEKGEKKENSKKAKKDKKNNNAKAAVEEAAGAIPDTVSNVVDAVTSTVGEAATTLKDAATNQPSSAKVPKVPSAAKEDKSPLKSGPSTIKIDPPSTNKDKEASTPTEAKMTTLPGAGSKNIDELFEDQNEPAEASSTDERTESKEKERINPFKGISTGKKTYTSIDDALKEFCESGGSNLQYLPQATSELTQQCVQGSSTNPYDALRTYFRCFQQAKEQAKAPDPSLSHNLEQLFNKTFSNRTCTMPHIRHSSTLSGLSSSKIKLTGSGVLNLGSPGSPFDINSAHDCPSKLLDSGPTTALHDRSTHAVTPKYSPTSPHTSSSTGKPTISPPSYSRLTQVGPGPKLYDPTETSPASEHNPFAASIYMGSSYSPTASSLGMTTYSPPSPRYATKPVNWGSLSGKNPSEGNTRKAVYNPSMGITGPQGPSYSPTSPGFVSKPVLWGSPFEAKPSERKTEGAKIGPNNLFGNKSLDPRKDSEPSDANGSPVRGLDA</sequence>
<evidence type="ECO:0000256" key="1">
    <source>
        <dbReference type="SAM" id="MobiDB-lite"/>
    </source>
</evidence>
<feature type="region of interest" description="Disordered" evidence="1">
    <location>
        <begin position="1"/>
        <end position="71"/>
    </location>
</feature>
<dbReference type="Proteomes" id="UP000799772">
    <property type="component" value="Unassembled WGS sequence"/>
</dbReference>
<proteinExistence type="predicted"/>
<accession>A0A9P4M9F0</accession>
<feature type="compositionally biased region" description="Polar residues" evidence="1">
    <location>
        <begin position="1"/>
        <end position="14"/>
    </location>
</feature>
<evidence type="ECO:0000313" key="3">
    <source>
        <dbReference type="Proteomes" id="UP000799772"/>
    </source>
</evidence>
<reference evidence="2" key="1">
    <citation type="journal article" date="2020" name="Stud. Mycol.">
        <title>101 Dothideomycetes genomes: a test case for predicting lifestyles and emergence of pathogens.</title>
        <authorList>
            <person name="Haridas S."/>
            <person name="Albert R."/>
            <person name="Binder M."/>
            <person name="Bloem J."/>
            <person name="Labutti K."/>
            <person name="Salamov A."/>
            <person name="Andreopoulos B."/>
            <person name="Baker S."/>
            <person name="Barry K."/>
            <person name="Bills G."/>
            <person name="Bluhm B."/>
            <person name="Cannon C."/>
            <person name="Castanera R."/>
            <person name="Culley D."/>
            <person name="Daum C."/>
            <person name="Ezra D."/>
            <person name="Gonzalez J."/>
            <person name="Henrissat B."/>
            <person name="Kuo A."/>
            <person name="Liang C."/>
            <person name="Lipzen A."/>
            <person name="Lutzoni F."/>
            <person name="Magnuson J."/>
            <person name="Mondo S."/>
            <person name="Nolan M."/>
            <person name="Ohm R."/>
            <person name="Pangilinan J."/>
            <person name="Park H.-J."/>
            <person name="Ramirez L."/>
            <person name="Alfaro M."/>
            <person name="Sun H."/>
            <person name="Tritt A."/>
            <person name="Yoshinaga Y."/>
            <person name="Zwiers L.-H."/>
            <person name="Turgeon B."/>
            <person name="Goodwin S."/>
            <person name="Spatafora J."/>
            <person name="Crous P."/>
            <person name="Grigoriev I."/>
        </authorList>
    </citation>
    <scope>NUCLEOTIDE SEQUENCE</scope>
    <source>
        <strain evidence="2">CBS 133067</strain>
    </source>
</reference>
<gene>
    <name evidence="2" type="ORF">NA57DRAFT_55270</name>
</gene>